<keyword evidence="2" id="KW-1185">Reference proteome</keyword>
<dbReference type="AlphaFoldDB" id="A0A928W106"/>
<sequence length="163" mass="19264">MLTHHRKPACLSLVSTDLPIWSVIETAATLYQKDRERFHVLLSEPTVRGWQPSREGEEDANASTEDTPRLLWLEISPYRTIVTMQHKGTYSYRHLLERGMYGISRYWLRSETGTTPNQMRLRNYTRSLTLSGYPFPEHLRLEYELWTGKVRLGRYVLNLEIQH</sequence>
<proteinExistence type="predicted"/>
<dbReference type="EMBL" id="JADEXN010000175">
    <property type="protein sequence ID" value="MBE9041295.1"/>
    <property type="molecule type" value="Genomic_DNA"/>
</dbReference>
<gene>
    <name evidence="1" type="ORF">IQ235_10940</name>
</gene>
<dbReference type="RefSeq" id="WP_264321511.1">
    <property type="nucleotide sequence ID" value="NZ_JADEXN010000175.1"/>
</dbReference>
<evidence type="ECO:0000313" key="1">
    <source>
        <dbReference type="EMBL" id="MBE9041295.1"/>
    </source>
</evidence>
<accession>A0A928W106</accession>
<comment type="caution">
    <text evidence="1">The sequence shown here is derived from an EMBL/GenBank/DDBJ whole genome shotgun (WGS) entry which is preliminary data.</text>
</comment>
<dbReference type="Proteomes" id="UP000621799">
    <property type="component" value="Unassembled WGS sequence"/>
</dbReference>
<name>A0A928W106_9CYAN</name>
<protein>
    <submittedName>
        <fullName evidence="1">Uncharacterized protein</fullName>
    </submittedName>
</protein>
<reference evidence="1" key="1">
    <citation type="submission" date="2020-10" db="EMBL/GenBank/DDBJ databases">
        <authorList>
            <person name="Castelo-Branco R."/>
            <person name="Eusebio N."/>
            <person name="Adriana R."/>
            <person name="Vieira A."/>
            <person name="Brugerolle De Fraissinette N."/>
            <person name="Rezende De Castro R."/>
            <person name="Schneider M.P."/>
            <person name="Vasconcelos V."/>
            <person name="Leao P.N."/>
        </authorList>
    </citation>
    <scope>NUCLEOTIDE SEQUENCE</scope>
    <source>
        <strain evidence="1">LEGE 11467</strain>
    </source>
</reference>
<organism evidence="1 2">
    <name type="scientific">Zarconia navalis LEGE 11467</name>
    <dbReference type="NCBI Taxonomy" id="1828826"/>
    <lineage>
        <taxon>Bacteria</taxon>
        <taxon>Bacillati</taxon>
        <taxon>Cyanobacteriota</taxon>
        <taxon>Cyanophyceae</taxon>
        <taxon>Oscillatoriophycideae</taxon>
        <taxon>Oscillatoriales</taxon>
        <taxon>Oscillatoriales incertae sedis</taxon>
        <taxon>Zarconia</taxon>
        <taxon>Zarconia navalis</taxon>
    </lineage>
</organism>
<evidence type="ECO:0000313" key="2">
    <source>
        <dbReference type="Proteomes" id="UP000621799"/>
    </source>
</evidence>